<dbReference type="InterPro" id="IPR000182">
    <property type="entry name" value="GNAT_dom"/>
</dbReference>
<dbReference type="NCBIfam" id="TIGR03827">
    <property type="entry name" value="GNAT_ablB"/>
    <property type="match status" value="1"/>
</dbReference>
<dbReference type="RefSeq" id="WP_097011369.1">
    <property type="nucleotide sequence ID" value="NZ_LT907975.1"/>
</dbReference>
<dbReference type="OrthoDB" id="9790652at2"/>
<dbReference type="AlphaFoldDB" id="A0A2C8F6P5"/>
<keyword evidence="3" id="KW-1185">Reference proteome</keyword>
<sequence length="279" mass="31255">MQPDQVKKIDNSIVQHGPANDRVYLMKLSHDDLPDIVGKVYDLGRQHGYTKLFAKVSADAAPHFTKYGFVDEARVPNMYKGESAGLFMCKYLDQDRSVPGNITRISEVLNCAEGQDTVPAPSGSEVRIERLRLGDVEALAALYDTVFETYPFPMHDPNFVRECMEDETVFFGIYSEDKLVAAASAEMDTDWQCAEMTDFATLPEYRGNGAATHLLYHMEDALADLDIHTLYTIARAESFGMNIVFSRCGYTFGGTLHNNTQIAGKLESMNVWHKQIGTR</sequence>
<name>A0A2C8F6P5_9BACT</name>
<accession>A0A2C8F6P5</accession>
<evidence type="ECO:0000259" key="1">
    <source>
        <dbReference type="PROSITE" id="PS51186"/>
    </source>
</evidence>
<organism evidence="2 3">
    <name type="scientific">Pseudodesulfovibrio profundus</name>
    <dbReference type="NCBI Taxonomy" id="57320"/>
    <lineage>
        <taxon>Bacteria</taxon>
        <taxon>Pseudomonadati</taxon>
        <taxon>Thermodesulfobacteriota</taxon>
        <taxon>Desulfovibrionia</taxon>
        <taxon>Desulfovibrionales</taxon>
        <taxon>Desulfovibrionaceae</taxon>
    </lineage>
</organism>
<dbReference type="GO" id="GO:0008080">
    <property type="term" value="F:N-acetyltransferase activity"/>
    <property type="evidence" value="ECO:0007669"/>
    <property type="project" value="InterPro"/>
</dbReference>
<dbReference type="KEGG" id="pprf:DPRO_1392"/>
<evidence type="ECO:0000313" key="3">
    <source>
        <dbReference type="Proteomes" id="UP000219215"/>
    </source>
</evidence>
<dbReference type="InterPro" id="IPR016181">
    <property type="entry name" value="Acyl_CoA_acyltransferase"/>
</dbReference>
<keyword evidence="2" id="KW-0808">Transferase</keyword>
<feature type="domain" description="N-acetyltransferase" evidence="1">
    <location>
        <begin position="126"/>
        <end position="272"/>
    </location>
</feature>
<dbReference type="Proteomes" id="UP000219215">
    <property type="component" value="Chromosome DPRO"/>
</dbReference>
<proteinExistence type="predicted"/>
<dbReference type="PROSITE" id="PS51186">
    <property type="entry name" value="GNAT"/>
    <property type="match status" value="1"/>
</dbReference>
<dbReference type="Gene3D" id="3.40.630.30">
    <property type="match status" value="1"/>
</dbReference>
<dbReference type="InterPro" id="IPR022525">
    <property type="entry name" value="GNAT_AblB"/>
</dbReference>
<evidence type="ECO:0000313" key="2">
    <source>
        <dbReference type="EMBL" id="SOB58286.1"/>
    </source>
</evidence>
<dbReference type="EMBL" id="LT907975">
    <property type="protein sequence ID" value="SOB58286.1"/>
    <property type="molecule type" value="Genomic_DNA"/>
</dbReference>
<dbReference type="CDD" id="cd04301">
    <property type="entry name" value="NAT_SF"/>
    <property type="match status" value="1"/>
</dbReference>
<protein>
    <submittedName>
        <fullName evidence="2">GCN5-related N-acetyltransferase</fullName>
    </submittedName>
</protein>
<gene>
    <name evidence="2" type="ORF">DPRO_1392</name>
</gene>
<dbReference type="SUPFAM" id="SSF55729">
    <property type="entry name" value="Acyl-CoA N-acyltransferases (Nat)"/>
    <property type="match status" value="1"/>
</dbReference>
<reference evidence="3" key="1">
    <citation type="submission" date="2017-09" db="EMBL/GenBank/DDBJ databases">
        <authorList>
            <person name="Regsiter A."/>
            <person name="William W."/>
        </authorList>
    </citation>
    <scope>NUCLEOTIDE SEQUENCE [LARGE SCALE GENOMIC DNA]</scope>
    <source>
        <strain evidence="3">500-1</strain>
    </source>
</reference>
<dbReference type="Pfam" id="PF00583">
    <property type="entry name" value="Acetyltransf_1"/>
    <property type="match status" value="1"/>
</dbReference>